<dbReference type="OrthoDB" id="1741572at2759"/>
<dbReference type="InterPro" id="IPR036457">
    <property type="entry name" value="PPM-type-like_dom_sf"/>
</dbReference>
<name>A0A2H9ZSW0_9ASPA</name>
<dbReference type="STRING" id="1088818.A0A2H9ZSW0"/>
<keyword evidence="3" id="KW-1185">Reference proteome</keyword>
<dbReference type="GO" id="GO:0004722">
    <property type="term" value="F:protein serine/threonine phosphatase activity"/>
    <property type="evidence" value="ECO:0007669"/>
    <property type="project" value="UniProtKB-EC"/>
</dbReference>
<evidence type="ECO:0000313" key="3">
    <source>
        <dbReference type="Proteomes" id="UP000236161"/>
    </source>
</evidence>
<evidence type="ECO:0000313" key="2">
    <source>
        <dbReference type="EMBL" id="PKA46368.1"/>
    </source>
</evidence>
<protein>
    <recommendedName>
        <fullName evidence="1">protein-serine/threonine phosphatase</fullName>
        <ecNumber evidence="1">3.1.3.16</ecNumber>
    </recommendedName>
</protein>
<dbReference type="AlphaFoldDB" id="A0A2H9ZSW0"/>
<accession>A0A2H9ZSW0</accession>
<dbReference type="Proteomes" id="UP000236161">
    <property type="component" value="Unassembled WGS sequence"/>
</dbReference>
<dbReference type="Gene3D" id="3.60.40.10">
    <property type="entry name" value="PPM-type phosphatase domain"/>
    <property type="match status" value="1"/>
</dbReference>
<proteinExistence type="predicted"/>
<dbReference type="SUPFAM" id="SSF81606">
    <property type="entry name" value="PP2C-like"/>
    <property type="match status" value="1"/>
</dbReference>
<organism evidence="2 3">
    <name type="scientific">Apostasia shenzhenica</name>
    <dbReference type="NCBI Taxonomy" id="1088818"/>
    <lineage>
        <taxon>Eukaryota</taxon>
        <taxon>Viridiplantae</taxon>
        <taxon>Streptophyta</taxon>
        <taxon>Embryophyta</taxon>
        <taxon>Tracheophyta</taxon>
        <taxon>Spermatophyta</taxon>
        <taxon>Magnoliopsida</taxon>
        <taxon>Liliopsida</taxon>
        <taxon>Asparagales</taxon>
        <taxon>Orchidaceae</taxon>
        <taxon>Apostasioideae</taxon>
        <taxon>Apostasia</taxon>
    </lineage>
</organism>
<gene>
    <name evidence="2" type="primary">PLL4</name>
    <name evidence="2" type="ORF">AXF42_Ash021792</name>
</gene>
<dbReference type="EMBL" id="KZ454178">
    <property type="protein sequence ID" value="PKA46368.1"/>
    <property type="molecule type" value="Genomic_DNA"/>
</dbReference>
<sequence>MADKMAVENPELALMCSCILVMLMKGKDVYLMNVGDNRAVLAQTRCADRQFIKEKTLNFYGDRMSNLRTFSALQLTLYHSSGAKEVLIFILHIK</sequence>
<evidence type="ECO:0000256" key="1">
    <source>
        <dbReference type="ARBA" id="ARBA00013081"/>
    </source>
</evidence>
<dbReference type="EC" id="3.1.3.16" evidence="1"/>
<reference evidence="2 3" key="1">
    <citation type="journal article" date="2017" name="Nature">
        <title>The Apostasia genome and the evolution of orchids.</title>
        <authorList>
            <person name="Zhang G.Q."/>
            <person name="Liu K.W."/>
            <person name="Li Z."/>
            <person name="Lohaus R."/>
            <person name="Hsiao Y.Y."/>
            <person name="Niu S.C."/>
            <person name="Wang J.Y."/>
            <person name="Lin Y.C."/>
            <person name="Xu Q."/>
            <person name="Chen L.J."/>
            <person name="Yoshida K."/>
            <person name="Fujiwara S."/>
            <person name="Wang Z.W."/>
            <person name="Zhang Y.Q."/>
            <person name="Mitsuda N."/>
            <person name="Wang M."/>
            <person name="Liu G.H."/>
            <person name="Pecoraro L."/>
            <person name="Huang H.X."/>
            <person name="Xiao X.J."/>
            <person name="Lin M."/>
            <person name="Wu X.Y."/>
            <person name="Wu W.L."/>
            <person name="Chen Y.Y."/>
            <person name="Chang S.B."/>
            <person name="Sakamoto S."/>
            <person name="Ohme-Takagi M."/>
            <person name="Yagi M."/>
            <person name="Zeng S.J."/>
            <person name="Shen C.Y."/>
            <person name="Yeh C.M."/>
            <person name="Luo Y.B."/>
            <person name="Tsai W.C."/>
            <person name="Van de Peer Y."/>
            <person name="Liu Z.J."/>
        </authorList>
    </citation>
    <scope>NUCLEOTIDE SEQUENCE [LARGE SCALE GENOMIC DNA]</scope>
    <source>
        <strain evidence="3">cv. Shenzhen</strain>
        <tissue evidence="2">Stem</tissue>
    </source>
</reference>